<evidence type="ECO:0000313" key="2">
    <source>
        <dbReference type="Proteomes" id="UP000178759"/>
    </source>
</evidence>
<dbReference type="STRING" id="1798392.A3A79_05185"/>
<dbReference type="EMBL" id="MFJV01000001">
    <property type="protein sequence ID" value="OGG24549.1"/>
    <property type="molecule type" value="Genomic_DNA"/>
</dbReference>
<protein>
    <submittedName>
        <fullName evidence="1">Uncharacterized protein</fullName>
    </submittedName>
</protein>
<dbReference type="Proteomes" id="UP000178759">
    <property type="component" value="Unassembled WGS sequence"/>
</dbReference>
<reference evidence="1 2" key="1">
    <citation type="journal article" date="2016" name="Nat. Commun.">
        <title>Thousands of microbial genomes shed light on interconnected biogeochemical processes in an aquifer system.</title>
        <authorList>
            <person name="Anantharaman K."/>
            <person name="Brown C.T."/>
            <person name="Hug L.A."/>
            <person name="Sharon I."/>
            <person name="Castelle C.J."/>
            <person name="Probst A.J."/>
            <person name="Thomas B.C."/>
            <person name="Singh A."/>
            <person name="Wilkins M.J."/>
            <person name="Karaoz U."/>
            <person name="Brodie E.L."/>
            <person name="Williams K.H."/>
            <person name="Hubbard S.S."/>
            <person name="Banfield J.F."/>
        </authorList>
    </citation>
    <scope>NUCLEOTIDE SEQUENCE [LARGE SCALE GENOMIC DNA]</scope>
</reference>
<dbReference type="AlphaFoldDB" id="A0A1F6AIL7"/>
<gene>
    <name evidence="1" type="ORF">A3A79_05185</name>
</gene>
<organism evidence="1 2">
    <name type="scientific">Candidatus Gottesmanbacteria bacterium RIFCSPLOWO2_01_FULL_43_11b</name>
    <dbReference type="NCBI Taxonomy" id="1798392"/>
    <lineage>
        <taxon>Bacteria</taxon>
        <taxon>Candidatus Gottesmaniibacteriota</taxon>
    </lineage>
</organism>
<accession>A0A1F6AIL7</accession>
<sequence>MTTRIEANGETLIIHNKYKRTILGKTDPFLFVWTRDMKTGLKSLFGASFRKKDNDYTVIMDGNTLTPTEIEDAVTFTIGGKKLEILDETKKPIYTAFWSETGLG</sequence>
<name>A0A1F6AIL7_9BACT</name>
<proteinExistence type="predicted"/>
<comment type="caution">
    <text evidence="1">The sequence shown here is derived from an EMBL/GenBank/DDBJ whole genome shotgun (WGS) entry which is preliminary data.</text>
</comment>
<evidence type="ECO:0000313" key="1">
    <source>
        <dbReference type="EMBL" id="OGG24549.1"/>
    </source>
</evidence>